<sequence>MCAALQKPLFQQLRIIYDQQEAMDLFQVPKSPAHSFQVQLPPEKMVRTYQKLPQKSTSLQLGRVEKEAMEAFIHDLRGLRGEMRQQLAQFLRKSGKVKFKFWLEVKTPQPQKFMILGSQSGEVEATLRARLPVEQLQQALESLDRGQWRQRKRQGSTGRMSPRKVSKSCGGALRKRRL</sequence>
<evidence type="ECO:0000313" key="3">
    <source>
        <dbReference type="EMBL" id="CAL1168403.1"/>
    </source>
</evidence>
<evidence type="ECO:0000313" key="4">
    <source>
        <dbReference type="Proteomes" id="UP001152797"/>
    </source>
</evidence>
<proteinExistence type="predicted"/>
<dbReference type="AlphaFoldDB" id="A0A9P1GJ70"/>
<evidence type="ECO:0000256" key="1">
    <source>
        <dbReference type="SAM" id="MobiDB-lite"/>
    </source>
</evidence>
<evidence type="ECO:0000313" key="2">
    <source>
        <dbReference type="EMBL" id="CAI4015028.1"/>
    </source>
</evidence>
<organism evidence="2">
    <name type="scientific">Cladocopium goreaui</name>
    <dbReference type="NCBI Taxonomy" id="2562237"/>
    <lineage>
        <taxon>Eukaryota</taxon>
        <taxon>Sar</taxon>
        <taxon>Alveolata</taxon>
        <taxon>Dinophyceae</taxon>
        <taxon>Suessiales</taxon>
        <taxon>Symbiodiniaceae</taxon>
        <taxon>Cladocopium</taxon>
    </lineage>
</organism>
<dbReference type="Proteomes" id="UP001152797">
    <property type="component" value="Unassembled WGS sequence"/>
</dbReference>
<dbReference type="EMBL" id="CAMXCT020006511">
    <property type="protein sequence ID" value="CAL1168403.1"/>
    <property type="molecule type" value="Genomic_DNA"/>
</dbReference>
<dbReference type="EMBL" id="CAMXCT030006511">
    <property type="protein sequence ID" value="CAL4802340.1"/>
    <property type="molecule type" value="Genomic_DNA"/>
</dbReference>
<gene>
    <name evidence="2" type="ORF">C1SCF055_LOCUS39882</name>
</gene>
<reference evidence="3" key="2">
    <citation type="submission" date="2024-04" db="EMBL/GenBank/DDBJ databases">
        <authorList>
            <person name="Chen Y."/>
            <person name="Shah S."/>
            <person name="Dougan E. K."/>
            <person name="Thang M."/>
            <person name="Chan C."/>
        </authorList>
    </citation>
    <scope>NUCLEOTIDE SEQUENCE [LARGE SCALE GENOMIC DNA]</scope>
</reference>
<keyword evidence="4" id="KW-1185">Reference proteome</keyword>
<dbReference type="EMBL" id="CAMXCT010006511">
    <property type="protein sequence ID" value="CAI4015028.1"/>
    <property type="molecule type" value="Genomic_DNA"/>
</dbReference>
<reference evidence="2" key="1">
    <citation type="submission" date="2022-10" db="EMBL/GenBank/DDBJ databases">
        <authorList>
            <person name="Chen Y."/>
            <person name="Dougan E. K."/>
            <person name="Chan C."/>
            <person name="Rhodes N."/>
            <person name="Thang M."/>
        </authorList>
    </citation>
    <scope>NUCLEOTIDE SEQUENCE</scope>
</reference>
<comment type="caution">
    <text evidence="2">The sequence shown here is derived from an EMBL/GenBank/DDBJ whole genome shotgun (WGS) entry which is preliminary data.</text>
</comment>
<accession>A0A9P1GJ70</accession>
<feature type="region of interest" description="Disordered" evidence="1">
    <location>
        <begin position="145"/>
        <end position="178"/>
    </location>
</feature>
<name>A0A9P1GJ70_9DINO</name>
<protein>
    <submittedName>
        <fullName evidence="2">Uncharacterized protein</fullName>
    </submittedName>
</protein>